<dbReference type="SUPFAM" id="SSF55469">
    <property type="entry name" value="FMN-dependent nitroreductase-like"/>
    <property type="match status" value="1"/>
</dbReference>
<comment type="caution">
    <text evidence="4">The sequence shown here is derived from an EMBL/GenBank/DDBJ whole genome shotgun (WGS) entry which is preliminary data.</text>
</comment>
<evidence type="ECO:0000313" key="4">
    <source>
        <dbReference type="EMBL" id="GIG81614.1"/>
    </source>
</evidence>
<dbReference type="RefSeq" id="WP_203884988.1">
    <property type="nucleotide sequence ID" value="NZ_BAABHH010000019.1"/>
</dbReference>
<evidence type="ECO:0000259" key="3">
    <source>
        <dbReference type="Pfam" id="PF00881"/>
    </source>
</evidence>
<dbReference type="Pfam" id="PF00881">
    <property type="entry name" value="Nitroreductase"/>
    <property type="match status" value="1"/>
</dbReference>
<dbReference type="InterPro" id="IPR000415">
    <property type="entry name" value="Nitroreductase-like"/>
</dbReference>
<feature type="domain" description="Nitroreductase" evidence="3">
    <location>
        <begin position="12"/>
        <end position="194"/>
    </location>
</feature>
<reference evidence="4 5" key="1">
    <citation type="submission" date="2021-01" db="EMBL/GenBank/DDBJ databases">
        <title>Whole genome shotgun sequence of Planotetraspora kaengkrachanensis NBRC 104272.</title>
        <authorList>
            <person name="Komaki H."/>
            <person name="Tamura T."/>
        </authorList>
    </citation>
    <scope>NUCLEOTIDE SEQUENCE [LARGE SCALE GENOMIC DNA]</scope>
    <source>
        <strain evidence="4 5">NBRC 104272</strain>
    </source>
</reference>
<evidence type="ECO:0000256" key="2">
    <source>
        <dbReference type="ARBA" id="ARBA00023002"/>
    </source>
</evidence>
<dbReference type="Proteomes" id="UP000630097">
    <property type="component" value="Unassembled WGS sequence"/>
</dbReference>
<name>A0A8J3V8K6_9ACTN</name>
<gene>
    <name evidence="4" type="ORF">Pka01_47410</name>
</gene>
<dbReference type="GO" id="GO:0016491">
    <property type="term" value="F:oxidoreductase activity"/>
    <property type="evidence" value="ECO:0007669"/>
    <property type="project" value="UniProtKB-KW"/>
</dbReference>
<proteinExistence type="inferred from homology"/>
<protein>
    <submittedName>
        <fullName evidence="4">Oxygen-insensitive NAD(P)H nitroreductase</fullName>
    </submittedName>
</protein>
<evidence type="ECO:0000256" key="1">
    <source>
        <dbReference type="ARBA" id="ARBA00007118"/>
    </source>
</evidence>
<dbReference type="PANTHER" id="PTHR43673:SF10">
    <property type="entry name" value="NADH DEHYDROGENASE_NAD(P)H NITROREDUCTASE XCC3605-RELATED"/>
    <property type="match status" value="1"/>
</dbReference>
<sequence>MNLDKLMSKHLSRYLDPSKAIPEETLQQLLRFLRSAPTSTNIQPNHFYVLATPEGKERLANNLGDFDNGEKILRASHAIILTTRVDLPESHVEAVFSKERADGRFPDLAQQELRESMNSDFLGFLGLPRMYGDENMNHWMEKQTYMVLGMTLMAAAELGVEAMPLEGFDPVCVDEAFKIRETGYTATVLMLLGYPDPAKVYSNPISRFESDQLFTFR</sequence>
<accession>A0A8J3V8K6</accession>
<dbReference type="AlphaFoldDB" id="A0A8J3V8K6"/>
<evidence type="ECO:0000313" key="5">
    <source>
        <dbReference type="Proteomes" id="UP000630097"/>
    </source>
</evidence>
<dbReference type="Gene3D" id="3.40.109.10">
    <property type="entry name" value="NADH Oxidase"/>
    <property type="match status" value="1"/>
</dbReference>
<dbReference type="EMBL" id="BONV01000024">
    <property type="protein sequence ID" value="GIG81614.1"/>
    <property type="molecule type" value="Genomic_DNA"/>
</dbReference>
<dbReference type="InterPro" id="IPR029479">
    <property type="entry name" value="Nitroreductase"/>
</dbReference>
<dbReference type="PANTHER" id="PTHR43673">
    <property type="entry name" value="NAD(P)H NITROREDUCTASE YDGI-RELATED"/>
    <property type="match status" value="1"/>
</dbReference>
<keyword evidence="5" id="KW-1185">Reference proteome</keyword>
<organism evidence="4 5">
    <name type="scientific">Planotetraspora kaengkrachanensis</name>
    <dbReference type="NCBI Taxonomy" id="575193"/>
    <lineage>
        <taxon>Bacteria</taxon>
        <taxon>Bacillati</taxon>
        <taxon>Actinomycetota</taxon>
        <taxon>Actinomycetes</taxon>
        <taxon>Streptosporangiales</taxon>
        <taxon>Streptosporangiaceae</taxon>
        <taxon>Planotetraspora</taxon>
    </lineage>
</organism>
<comment type="similarity">
    <text evidence="1">Belongs to the nitroreductase family.</text>
</comment>
<keyword evidence="2" id="KW-0560">Oxidoreductase</keyword>